<dbReference type="InterPro" id="IPR015943">
    <property type="entry name" value="WD40/YVTN_repeat-like_dom_sf"/>
</dbReference>
<dbReference type="Proteomes" id="UP000593737">
    <property type="component" value="Chromosome"/>
</dbReference>
<evidence type="ECO:0000313" key="3">
    <source>
        <dbReference type="EMBL" id="QPD05717.1"/>
    </source>
</evidence>
<dbReference type="EMBL" id="CP047423">
    <property type="protein sequence ID" value="QPD05717.1"/>
    <property type="molecule type" value="Genomic_DNA"/>
</dbReference>
<keyword evidence="2" id="KW-0732">Signal</keyword>
<dbReference type="KEGG" id="nkf:Nkreftii_003491"/>
<protein>
    <submittedName>
        <fullName evidence="3">Uncharacterized protein</fullName>
    </submittedName>
</protein>
<dbReference type="AlphaFoldDB" id="A0A7S8J006"/>
<evidence type="ECO:0000256" key="2">
    <source>
        <dbReference type="SAM" id="SignalP"/>
    </source>
</evidence>
<dbReference type="InterPro" id="IPR051200">
    <property type="entry name" value="Host-pathogen_enzymatic-act"/>
</dbReference>
<reference evidence="3 4" key="1">
    <citation type="journal article" date="2020" name="ISME J.">
        <title>Enrichment and physiological characterization of a novel comammox Nitrospira indicates ammonium inhibition of complete nitrification.</title>
        <authorList>
            <person name="Sakoula D."/>
            <person name="Koch H."/>
            <person name="Frank J."/>
            <person name="Jetten M.S.M."/>
            <person name="van Kessel M.A.H.J."/>
            <person name="Lucker S."/>
        </authorList>
    </citation>
    <scope>NUCLEOTIDE SEQUENCE [LARGE SCALE GENOMIC DNA]</scope>
    <source>
        <strain evidence="3">Comreactor17</strain>
    </source>
</reference>
<gene>
    <name evidence="3" type="ORF">Nkreftii_003491</name>
</gene>
<organism evidence="3 4">
    <name type="scientific">Candidatus Nitrospira kreftii</name>
    <dbReference type="NCBI Taxonomy" id="2652173"/>
    <lineage>
        <taxon>Bacteria</taxon>
        <taxon>Pseudomonadati</taxon>
        <taxon>Nitrospirota</taxon>
        <taxon>Nitrospiria</taxon>
        <taxon>Nitrospirales</taxon>
        <taxon>Nitrospiraceae</taxon>
        <taxon>Nitrospira</taxon>
    </lineage>
</organism>
<evidence type="ECO:0000313" key="4">
    <source>
        <dbReference type="Proteomes" id="UP000593737"/>
    </source>
</evidence>
<accession>A0A7S8J006</accession>
<evidence type="ECO:0000256" key="1">
    <source>
        <dbReference type="SAM" id="MobiDB-lite"/>
    </source>
</evidence>
<feature type="region of interest" description="Disordered" evidence="1">
    <location>
        <begin position="256"/>
        <end position="275"/>
    </location>
</feature>
<sequence>MEALKRRSYASCVTTGALGLALISLSACSSGESTPTTGTPAPGGSAGKTSALVFVNNTGDKTLTSVALKGDSGNAVVNTIDAAEFENVALGDMQFSSGDWLFLNLAAANKVATIDPLTAATPVHEANLQAGTRPVHLYRDKNDGEVIWIMNDGDNAQGSTTPGDDLVNCATQGGGSVTVIHNSHLGPGGTPPTLLGTTCLLADGHKVAAFAENKRVFVSSETGGEIAVLDGDETSANYRKMIARIDLCKSTKETTPCNDESATSLTTPFTPNTSGPHGIRWSNLTKKVYSIQEGYGEIAEIDPATLAITKTFDLAGTPYTSYGISPDGKYLLLRGETAAPQATKLGVIDLSAATPAIANLTTPEIDAALNGTSPGAFKFSPDSKRFYILAGNGATATKKDRLFAFDWSTLAPPALTLLREIPLVSTGGHGFDVLAQGAGAARYIAVSNAAPANSLTIINATDNQEKQTVPVGTNPAGVLVYESGAASAGNQSSN</sequence>
<feature type="signal peptide" evidence="2">
    <location>
        <begin position="1"/>
        <end position="29"/>
    </location>
</feature>
<dbReference type="Gene3D" id="2.130.10.10">
    <property type="entry name" value="YVTN repeat-like/Quinoprotein amine dehydrogenase"/>
    <property type="match status" value="2"/>
</dbReference>
<proteinExistence type="predicted"/>
<dbReference type="InterPro" id="IPR011048">
    <property type="entry name" value="Haem_d1_sf"/>
</dbReference>
<feature type="chain" id="PRO_5032456953" evidence="2">
    <location>
        <begin position="30"/>
        <end position="494"/>
    </location>
</feature>
<dbReference type="PANTHER" id="PTHR47197">
    <property type="entry name" value="PROTEIN NIRF"/>
    <property type="match status" value="1"/>
</dbReference>
<dbReference type="SUPFAM" id="SSF51004">
    <property type="entry name" value="C-terminal (heme d1) domain of cytochrome cd1-nitrite reductase"/>
    <property type="match status" value="2"/>
</dbReference>
<name>A0A7S8J006_9BACT</name>
<dbReference type="PROSITE" id="PS51257">
    <property type="entry name" value="PROKAR_LIPOPROTEIN"/>
    <property type="match status" value="1"/>
</dbReference>
<dbReference type="PANTHER" id="PTHR47197:SF3">
    <property type="entry name" value="DIHYDRO-HEME D1 DEHYDROGENASE"/>
    <property type="match status" value="1"/>
</dbReference>